<protein>
    <submittedName>
        <fullName evidence="1">Uncharacterized protein</fullName>
    </submittedName>
</protein>
<keyword evidence="2" id="KW-1185">Reference proteome</keyword>
<name>A0A511ARQ6_9LACT</name>
<proteinExistence type="predicted"/>
<sequence>MGFYRQNKEEITTLHLLSQIIGKVRLEHAAQEPQWAHVILGITSRGFSTGLLESGSQFFEIEVDLVNDQIIFKTRETESSIALSDGKTISEYYHEIINMAAANNLNLSINKKPQEMKWQTPFDEDTTHHHYNSDVASQILEWFQFAWNALQQFITPVRQRKIYPGLFWGTFDIACLLVYDEHTPFPDDSKVIERAAFDEPMIEFSFWLGDDNIENPAFFTLPYAFVEKEALETGESFPQGSYFSQDMGEYVYEMTSDLKNTDTQDVIRFIEASCRKSIAYFEWQNTHHVFKELKMEENENSK</sequence>
<dbReference type="OrthoDB" id="9800945at2"/>
<dbReference type="EMBL" id="BJUY01000004">
    <property type="protein sequence ID" value="GEK90889.1"/>
    <property type="molecule type" value="Genomic_DNA"/>
</dbReference>
<dbReference type="Proteomes" id="UP000321662">
    <property type="component" value="Unassembled WGS sequence"/>
</dbReference>
<dbReference type="RefSeq" id="WP_146923490.1">
    <property type="nucleotide sequence ID" value="NZ_BJUY01000004.1"/>
</dbReference>
<accession>A0A511ARQ6</accession>
<evidence type="ECO:0000313" key="2">
    <source>
        <dbReference type="Proteomes" id="UP000321662"/>
    </source>
</evidence>
<dbReference type="InterPro" id="IPR046038">
    <property type="entry name" value="DUF5996"/>
</dbReference>
<reference evidence="1 2" key="1">
    <citation type="submission" date="2019-07" db="EMBL/GenBank/DDBJ databases">
        <title>Whole genome shotgun sequence of Alkalibacterium kapii NBRC 103247.</title>
        <authorList>
            <person name="Hosoyama A."/>
            <person name="Uohara A."/>
            <person name="Ohji S."/>
            <person name="Ichikawa N."/>
        </authorList>
    </citation>
    <scope>NUCLEOTIDE SEQUENCE [LARGE SCALE GENOMIC DNA]</scope>
    <source>
        <strain evidence="1 2">NBRC 103247</strain>
    </source>
</reference>
<evidence type="ECO:0000313" key="1">
    <source>
        <dbReference type="EMBL" id="GEK90889.1"/>
    </source>
</evidence>
<dbReference type="Pfam" id="PF19459">
    <property type="entry name" value="DUF5996"/>
    <property type="match status" value="1"/>
</dbReference>
<dbReference type="AlphaFoldDB" id="A0A511ARQ6"/>
<organism evidence="1 2">
    <name type="scientific">Alkalibacterium kapii</name>
    <dbReference type="NCBI Taxonomy" id="426704"/>
    <lineage>
        <taxon>Bacteria</taxon>
        <taxon>Bacillati</taxon>
        <taxon>Bacillota</taxon>
        <taxon>Bacilli</taxon>
        <taxon>Lactobacillales</taxon>
        <taxon>Carnobacteriaceae</taxon>
        <taxon>Alkalibacterium</taxon>
    </lineage>
</organism>
<comment type="caution">
    <text evidence="1">The sequence shown here is derived from an EMBL/GenBank/DDBJ whole genome shotgun (WGS) entry which is preliminary data.</text>
</comment>
<gene>
    <name evidence="1" type="ORF">AKA01nite_05110</name>
</gene>